<comment type="catalytic activity">
    <reaction evidence="8">
        <text>DNA(n) + a 2'-deoxyribonucleoside 5'-triphosphate = DNA(n+1) + diphosphate</text>
        <dbReference type="Rhea" id="RHEA:22508"/>
        <dbReference type="Rhea" id="RHEA-COMP:17339"/>
        <dbReference type="Rhea" id="RHEA-COMP:17340"/>
        <dbReference type="ChEBI" id="CHEBI:33019"/>
        <dbReference type="ChEBI" id="CHEBI:61560"/>
        <dbReference type="ChEBI" id="CHEBI:173112"/>
        <dbReference type="EC" id="2.7.7.7"/>
    </reaction>
</comment>
<accession>A0AAJ0XB15</accession>
<dbReference type="GO" id="GO:0009360">
    <property type="term" value="C:DNA polymerase III complex"/>
    <property type="evidence" value="ECO:0007669"/>
    <property type="project" value="UniProtKB-UniRule"/>
</dbReference>
<dbReference type="InterPro" id="IPR027417">
    <property type="entry name" value="P-loop_NTPase"/>
</dbReference>
<evidence type="ECO:0000256" key="6">
    <source>
        <dbReference type="ARBA" id="ARBA00022932"/>
    </source>
</evidence>
<comment type="caution">
    <text evidence="12">The sequence shown here is derived from an EMBL/GenBank/DDBJ whole genome shotgun (WGS) entry which is preliminary data.</text>
</comment>
<dbReference type="GO" id="GO:0003887">
    <property type="term" value="F:DNA-directed DNA polymerase activity"/>
    <property type="evidence" value="ECO:0007669"/>
    <property type="project" value="UniProtKB-UniRule"/>
</dbReference>
<protein>
    <recommendedName>
        <fullName evidence="2 9">DNA polymerase III subunit delta</fullName>
        <ecNumber evidence="1 9">2.7.7.7</ecNumber>
    </recommendedName>
</protein>
<dbReference type="Proteomes" id="UP001296776">
    <property type="component" value="Unassembled WGS sequence"/>
</dbReference>
<keyword evidence="4" id="KW-0548">Nucleotidyltransferase</keyword>
<dbReference type="NCBIfam" id="TIGR01128">
    <property type="entry name" value="holA"/>
    <property type="match status" value="1"/>
</dbReference>
<dbReference type="PANTHER" id="PTHR34388">
    <property type="entry name" value="DNA POLYMERASE III SUBUNIT DELTA"/>
    <property type="match status" value="1"/>
</dbReference>
<dbReference type="InterPro" id="IPR008921">
    <property type="entry name" value="DNA_pol3_clamp-load_cplx_C"/>
</dbReference>
<dbReference type="EMBL" id="NRSJ01000030">
    <property type="protein sequence ID" value="MBK1705903.1"/>
    <property type="molecule type" value="Genomic_DNA"/>
</dbReference>
<dbReference type="PANTHER" id="PTHR34388:SF1">
    <property type="entry name" value="DNA POLYMERASE III SUBUNIT DELTA"/>
    <property type="match status" value="1"/>
</dbReference>
<dbReference type="GO" id="GO:0003677">
    <property type="term" value="F:DNA binding"/>
    <property type="evidence" value="ECO:0007669"/>
    <property type="project" value="InterPro"/>
</dbReference>
<keyword evidence="3" id="KW-0808">Transferase</keyword>
<keyword evidence="13" id="KW-1185">Reference proteome</keyword>
<dbReference type="Gene3D" id="1.20.272.10">
    <property type="match status" value="1"/>
</dbReference>
<dbReference type="SUPFAM" id="SSF48019">
    <property type="entry name" value="post-AAA+ oligomerization domain-like"/>
    <property type="match status" value="1"/>
</dbReference>
<evidence type="ECO:0000256" key="5">
    <source>
        <dbReference type="ARBA" id="ARBA00022705"/>
    </source>
</evidence>
<dbReference type="CDD" id="cd18138">
    <property type="entry name" value="HLD_clamp_pol_III_delta"/>
    <property type="match status" value="1"/>
</dbReference>
<evidence type="ECO:0000256" key="7">
    <source>
        <dbReference type="ARBA" id="ARBA00034754"/>
    </source>
</evidence>
<name>A0AAJ0XB15_9GAMM</name>
<feature type="domain" description="DNA polymerase III subunit delta C-terminal" evidence="11">
    <location>
        <begin position="221"/>
        <end position="334"/>
    </location>
</feature>
<dbReference type="RefSeq" id="WP_200347190.1">
    <property type="nucleotide sequence ID" value="NZ_NRSJ01000030.1"/>
</dbReference>
<evidence type="ECO:0000256" key="1">
    <source>
        <dbReference type="ARBA" id="ARBA00012417"/>
    </source>
</evidence>
<evidence type="ECO:0000259" key="11">
    <source>
        <dbReference type="Pfam" id="PF14840"/>
    </source>
</evidence>
<dbReference type="InterPro" id="IPR032780">
    <property type="entry name" value="DNA_pol3_delt_C"/>
</dbReference>
<reference evidence="12" key="2">
    <citation type="journal article" date="2020" name="Microorganisms">
        <title>Osmotic Adaptation and Compatible Solute Biosynthesis of Phototrophic Bacteria as Revealed from Genome Analyses.</title>
        <authorList>
            <person name="Imhoff J.F."/>
            <person name="Rahn T."/>
            <person name="Kunzel S."/>
            <person name="Keller A."/>
            <person name="Neulinger S.C."/>
        </authorList>
    </citation>
    <scope>NUCLEOTIDE SEQUENCE</scope>
    <source>
        <strain evidence="12">DSM 11080</strain>
    </source>
</reference>
<evidence type="ECO:0000256" key="9">
    <source>
        <dbReference type="NCBIfam" id="TIGR01128"/>
    </source>
</evidence>
<evidence type="ECO:0000256" key="3">
    <source>
        <dbReference type="ARBA" id="ARBA00022679"/>
    </source>
</evidence>
<evidence type="ECO:0000313" key="12">
    <source>
        <dbReference type="EMBL" id="MBK1705903.1"/>
    </source>
</evidence>
<keyword evidence="5" id="KW-0235">DNA replication</keyword>
<reference evidence="12" key="1">
    <citation type="submission" date="2017-08" db="EMBL/GenBank/DDBJ databases">
        <authorList>
            <person name="Imhoff J.F."/>
            <person name="Rahn T."/>
            <person name="Kuenzel S."/>
            <person name="Neulinger S.C."/>
        </authorList>
    </citation>
    <scope>NUCLEOTIDE SEQUENCE</scope>
    <source>
        <strain evidence="12">DSM 11080</strain>
    </source>
</reference>
<keyword evidence="6" id="KW-0239">DNA-directed DNA polymerase</keyword>
<organism evidence="12 13">
    <name type="scientific">Halochromatium glycolicum</name>
    <dbReference type="NCBI Taxonomy" id="85075"/>
    <lineage>
        <taxon>Bacteria</taxon>
        <taxon>Pseudomonadati</taxon>
        <taxon>Pseudomonadota</taxon>
        <taxon>Gammaproteobacteria</taxon>
        <taxon>Chromatiales</taxon>
        <taxon>Chromatiaceae</taxon>
        <taxon>Halochromatium</taxon>
    </lineage>
</organism>
<feature type="domain" description="DNA polymerase III delta N-terminal" evidence="10">
    <location>
        <begin position="20"/>
        <end position="144"/>
    </location>
</feature>
<dbReference type="Gene3D" id="1.10.8.60">
    <property type="match status" value="1"/>
</dbReference>
<evidence type="ECO:0000313" key="13">
    <source>
        <dbReference type="Proteomes" id="UP001296776"/>
    </source>
</evidence>
<dbReference type="InterPro" id="IPR005790">
    <property type="entry name" value="DNA_polIII_delta"/>
</dbReference>
<dbReference type="Pfam" id="PF14840">
    <property type="entry name" value="DNA_pol3_delt_C"/>
    <property type="match status" value="1"/>
</dbReference>
<sequence>MPLPPQQLPQRLTRELAPVYLIAGSEPLQLNEAADAVRSAARKRGFNEREVLETGPDFDWGSLAGAMGSLSLFAERRLIELRVGTPKSGTKGDGVGREGADAIRRCCEQPSDDVLLLILGPNLDWKGLKAKWVQRIEQIGVVVQVRELQGRQLSQWLAERLRRAGFTPTAEAVALLSERVEGNLLAADQEISKLRLALEPGPLDADGLMAAVSDSARYGVFDLADAAVAGDRARVARVLAGLRAEGTAEPLVLWALAREVRKLAAVAFARARQQPLGPILKAHQVWESRRQTTLAAADRIGLAALWDLVMRCADADEAIKGRVDANPWQLLEGIAEGLAAPGSARPRIDRIA</sequence>
<dbReference type="Gene3D" id="3.40.50.300">
    <property type="entry name" value="P-loop containing nucleotide triphosphate hydrolases"/>
    <property type="match status" value="1"/>
</dbReference>
<comment type="similarity">
    <text evidence="7">Belongs to the DNA polymerase HolA subunit family.</text>
</comment>
<evidence type="ECO:0000259" key="10">
    <source>
        <dbReference type="Pfam" id="PF06144"/>
    </source>
</evidence>
<gene>
    <name evidence="12" type="ORF">CKO40_15410</name>
</gene>
<dbReference type="GO" id="GO:0006261">
    <property type="term" value="P:DNA-templated DNA replication"/>
    <property type="evidence" value="ECO:0007669"/>
    <property type="project" value="TreeGrafter"/>
</dbReference>
<dbReference type="SUPFAM" id="SSF52540">
    <property type="entry name" value="P-loop containing nucleoside triphosphate hydrolases"/>
    <property type="match status" value="1"/>
</dbReference>
<dbReference type="AlphaFoldDB" id="A0AAJ0XB15"/>
<proteinExistence type="inferred from homology"/>
<dbReference type="Pfam" id="PF06144">
    <property type="entry name" value="DNA_pol3_delta"/>
    <property type="match status" value="1"/>
</dbReference>
<evidence type="ECO:0000256" key="8">
    <source>
        <dbReference type="ARBA" id="ARBA00049244"/>
    </source>
</evidence>
<dbReference type="EC" id="2.7.7.7" evidence="1 9"/>
<evidence type="ECO:0000256" key="4">
    <source>
        <dbReference type="ARBA" id="ARBA00022695"/>
    </source>
</evidence>
<dbReference type="InterPro" id="IPR010372">
    <property type="entry name" value="DNA_pol3_delta_N"/>
</dbReference>
<evidence type="ECO:0000256" key="2">
    <source>
        <dbReference type="ARBA" id="ARBA00017703"/>
    </source>
</evidence>